<name>A0A4V1IYK0_9FUNG</name>
<sequence length="433" mass="49378">MVSTQVGYRPYDNYYASLHPPSGTGHVFRDTRAEWGQLNLVVKIHQRSARIACEKLETSGGSDGKGHLLLREPHSLVAIYCDIMEKNFDDVPYVPIVKDFHKTIGYSGFLHGEREKIRSDREYGTGMLIMKDVANSIRQGKRPDISPFVLYDSLKNTIYYLIKERFYGKCHTIFGSLSNMLSSLHTIMDHVFKESSSFSNRDAAKIHHAESLMLQRLFFTKAAIEKSEIRKNARSWDFNPDRELPASLLVRCLQPHLNLLGAGGLCDSVIIIASERARMFVTSIYIQTVFLGIKLSDDSTALDMYRHMLNSVLDPNFITWNSRPLEEKELARFYEEKSSSMWTRFSRRKDHLDETEKWDWRQHKAAGALQHALEWARTPIDEGDALAHPAQIFAKHAVTLKIRLLEAHAGKPIKISSQNLDPGAVNEALSKKS</sequence>
<evidence type="ECO:0000313" key="2">
    <source>
        <dbReference type="Proteomes" id="UP000267251"/>
    </source>
</evidence>
<dbReference type="AlphaFoldDB" id="A0A4V1IYK0"/>
<dbReference type="Proteomes" id="UP000267251">
    <property type="component" value="Unassembled WGS sequence"/>
</dbReference>
<accession>A0A4V1IYK0</accession>
<reference evidence="2" key="1">
    <citation type="journal article" date="2018" name="Nat. Microbiol.">
        <title>Leveraging single-cell genomics to expand the fungal tree of life.</title>
        <authorList>
            <person name="Ahrendt S.R."/>
            <person name="Quandt C.A."/>
            <person name="Ciobanu D."/>
            <person name="Clum A."/>
            <person name="Salamov A."/>
            <person name="Andreopoulos B."/>
            <person name="Cheng J.F."/>
            <person name="Woyke T."/>
            <person name="Pelin A."/>
            <person name="Henrissat B."/>
            <person name="Reynolds N.K."/>
            <person name="Benny G.L."/>
            <person name="Smith M.E."/>
            <person name="James T.Y."/>
            <person name="Grigoriev I.V."/>
        </authorList>
    </citation>
    <scope>NUCLEOTIDE SEQUENCE [LARGE SCALE GENOMIC DNA]</scope>
</reference>
<proteinExistence type="predicted"/>
<organism evidence="1 2">
    <name type="scientific">Piptocephalis cylindrospora</name>
    <dbReference type="NCBI Taxonomy" id="1907219"/>
    <lineage>
        <taxon>Eukaryota</taxon>
        <taxon>Fungi</taxon>
        <taxon>Fungi incertae sedis</taxon>
        <taxon>Zoopagomycota</taxon>
        <taxon>Zoopagomycotina</taxon>
        <taxon>Zoopagomycetes</taxon>
        <taxon>Zoopagales</taxon>
        <taxon>Piptocephalidaceae</taxon>
        <taxon>Piptocephalis</taxon>
    </lineage>
</organism>
<protein>
    <submittedName>
        <fullName evidence="1">Uncharacterized protein</fullName>
    </submittedName>
</protein>
<gene>
    <name evidence="1" type="ORF">BJ684DRAFT_18796</name>
</gene>
<dbReference type="EMBL" id="KZ987786">
    <property type="protein sequence ID" value="RKP14829.1"/>
    <property type="molecule type" value="Genomic_DNA"/>
</dbReference>
<keyword evidence="2" id="KW-1185">Reference proteome</keyword>
<evidence type="ECO:0000313" key="1">
    <source>
        <dbReference type="EMBL" id="RKP14829.1"/>
    </source>
</evidence>